<gene>
    <name evidence="6 8" type="primary">rplU</name>
    <name evidence="8" type="ORF">BN85404920</name>
</gene>
<accession>U4KK69</accession>
<evidence type="ECO:0000256" key="5">
    <source>
        <dbReference type="ARBA" id="ARBA00023274"/>
    </source>
</evidence>
<dbReference type="HOGENOM" id="CLU_061463_3_2_14"/>
<dbReference type="InterPro" id="IPR028909">
    <property type="entry name" value="bL21-like"/>
</dbReference>
<name>U4KK69_ALTPJ</name>
<dbReference type="GO" id="GO:1990904">
    <property type="term" value="C:ribonucleoprotein complex"/>
    <property type="evidence" value="ECO:0007669"/>
    <property type="project" value="UniProtKB-KW"/>
</dbReference>
<keyword evidence="3 6" id="KW-0694">RNA-binding</keyword>
<dbReference type="Pfam" id="PF00829">
    <property type="entry name" value="Ribosomal_L21p"/>
    <property type="match status" value="1"/>
</dbReference>
<evidence type="ECO:0000256" key="1">
    <source>
        <dbReference type="ARBA" id="ARBA00008563"/>
    </source>
</evidence>
<dbReference type="NCBIfam" id="TIGR00061">
    <property type="entry name" value="L21"/>
    <property type="match status" value="1"/>
</dbReference>
<dbReference type="InterPro" id="IPR036164">
    <property type="entry name" value="bL21-like_sf"/>
</dbReference>
<dbReference type="PANTHER" id="PTHR21349">
    <property type="entry name" value="50S RIBOSOMAL PROTEIN L21"/>
    <property type="match status" value="1"/>
</dbReference>
<dbReference type="Proteomes" id="UP000032740">
    <property type="component" value="Chromosome"/>
</dbReference>
<dbReference type="SUPFAM" id="SSF141091">
    <property type="entry name" value="L21p-like"/>
    <property type="match status" value="1"/>
</dbReference>
<dbReference type="GO" id="GO:0005737">
    <property type="term" value="C:cytoplasm"/>
    <property type="evidence" value="ECO:0007669"/>
    <property type="project" value="UniProtKB-ARBA"/>
</dbReference>
<dbReference type="RefSeq" id="WP_026657312.1">
    <property type="nucleotide sequence ID" value="NC_022538.1"/>
</dbReference>
<comment type="similarity">
    <text evidence="1 6 7">Belongs to the bacterial ribosomal protein bL21 family.</text>
</comment>
<comment type="subunit">
    <text evidence="6">Part of the 50S ribosomal subunit. Contacts protein L20.</text>
</comment>
<evidence type="ECO:0000313" key="8">
    <source>
        <dbReference type="EMBL" id="CCV64069.1"/>
    </source>
</evidence>
<dbReference type="PROSITE" id="PS01169">
    <property type="entry name" value="RIBOSOMAL_L21"/>
    <property type="match status" value="1"/>
</dbReference>
<dbReference type="GO" id="GO:0019843">
    <property type="term" value="F:rRNA binding"/>
    <property type="evidence" value="ECO:0007669"/>
    <property type="project" value="UniProtKB-UniRule"/>
</dbReference>
<dbReference type="GO" id="GO:0003735">
    <property type="term" value="F:structural constituent of ribosome"/>
    <property type="evidence" value="ECO:0007669"/>
    <property type="project" value="InterPro"/>
</dbReference>
<evidence type="ECO:0000256" key="4">
    <source>
        <dbReference type="ARBA" id="ARBA00022980"/>
    </source>
</evidence>
<keyword evidence="5 6" id="KW-0687">Ribonucleoprotein</keyword>
<dbReference type="HAMAP" id="MF_01363">
    <property type="entry name" value="Ribosomal_bL21"/>
    <property type="match status" value="1"/>
</dbReference>
<keyword evidence="2 6" id="KW-0699">rRNA-binding</keyword>
<reference evidence="8 9" key="1">
    <citation type="journal article" date="2013" name="J. Mol. Microbiol. Biotechnol.">
        <title>Analysis of the Complete Genomes of Acholeplasma brassicae , A. palmae and A. laidlawii and Their Comparison to the Obligate Parasites from ' Candidatus Phytoplasma'.</title>
        <authorList>
            <person name="Kube M."/>
            <person name="Siewert C."/>
            <person name="Migdoll A.M."/>
            <person name="Duduk B."/>
            <person name="Holz S."/>
            <person name="Rabus R."/>
            <person name="Seemuller E."/>
            <person name="Mitrovic J."/>
            <person name="Muller I."/>
            <person name="Buttner C."/>
            <person name="Reinhardt R."/>
        </authorList>
    </citation>
    <scope>NUCLEOTIDE SEQUENCE [LARGE SCALE GENOMIC DNA]</scope>
    <source>
        <strain evidence="8 9">J233</strain>
    </source>
</reference>
<comment type="function">
    <text evidence="6 7">This protein binds to 23S rRNA in the presence of protein L20.</text>
</comment>
<dbReference type="STRING" id="1318466.BN85404920"/>
<proteinExistence type="inferred from homology"/>
<evidence type="ECO:0000313" key="9">
    <source>
        <dbReference type="Proteomes" id="UP000032740"/>
    </source>
</evidence>
<dbReference type="EMBL" id="FO681347">
    <property type="protein sequence ID" value="CCV64069.1"/>
    <property type="molecule type" value="Genomic_DNA"/>
</dbReference>
<dbReference type="InterPro" id="IPR001787">
    <property type="entry name" value="Ribosomal_bL21"/>
</dbReference>
<dbReference type="KEGG" id="apal:BN85404920"/>
<protein>
    <recommendedName>
        <fullName evidence="6">Large ribosomal subunit protein bL21</fullName>
    </recommendedName>
</protein>
<keyword evidence="9" id="KW-1185">Reference proteome</keyword>
<dbReference type="GO" id="GO:0005840">
    <property type="term" value="C:ribosome"/>
    <property type="evidence" value="ECO:0007669"/>
    <property type="project" value="UniProtKB-KW"/>
</dbReference>
<evidence type="ECO:0000256" key="3">
    <source>
        <dbReference type="ARBA" id="ARBA00022884"/>
    </source>
</evidence>
<keyword evidence="4 6" id="KW-0689">Ribosomal protein</keyword>
<dbReference type="OrthoDB" id="9813334at2"/>
<evidence type="ECO:0000256" key="2">
    <source>
        <dbReference type="ARBA" id="ARBA00022730"/>
    </source>
</evidence>
<dbReference type="PANTHER" id="PTHR21349:SF0">
    <property type="entry name" value="LARGE RIBOSOMAL SUBUNIT PROTEIN BL21M"/>
    <property type="match status" value="1"/>
</dbReference>
<evidence type="ECO:0000256" key="7">
    <source>
        <dbReference type="RuleBase" id="RU000562"/>
    </source>
</evidence>
<dbReference type="AlphaFoldDB" id="U4KK69"/>
<dbReference type="GO" id="GO:0006412">
    <property type="term" value="P:translation"/>
    <property type="evidence" value="ECO:0007669"/>
    <property type="project" value="UniProtKB-UniRule"/>
</dbReference>
<organism evidence="8 9">
    <name type="scientific">Alteracholeplasma palmae (strain ATCC 49389 / J233)</name>
    <name type="common">Acholeplasma palmae</name>
    <dbReference type="NCBI Taxonomy" id="1318466"/>
    <lineage>
        <taxon>Bacteria</taxon>
        <taxon>Bacillati</taxon>
        <taxon>Mycoplasmatota</taxon>
        <taxon>Mollicutes</taxon>
        <taxon>Acholeplasmatales</taxon>
        <taxon>Acholeplasmataceae</taxon>
        <taxon>Acholeplasma</taxon>
    </lineage>
</organism>
<sequence length="102" mass="11612">MFAVIKTGGKQVRVVEGQEIYVEKLDVNENDTYEFTEVLALGGETTVLGQPLVDGAKVVAKVMKQGRGKKIIVFKYKRRKNYRRKQGHRQAYTKLVIEKIIA</sequence>
<evidence type="ECO:0000256" key="6">
    <source>
        <dbReference type="HAMAP-Rule" id="MF_01363"/>
    </source>
</evidence>
<dbReference type="InterPro" id="IPR018258">
    <property type="entry name" value="Ribosomal_bL21_CS"/>
</dbReference>